<dbReference type="PATRIC" id="fig|1191460.12.peg.748"/>
<reference evidence="2 3" key="1">
    <citation type="submission" date="2013-02" db="EMBL/GenBank/DDBJ databases">
        <title>The Genome Sequence of Acinetobacter venetianus CIP 110063.</title>
        <authorList>
            <consortium name="The Broad Institute Genome Sequencing Platform"/>
            <consortium name="The Broad Institute Genome Sequencing Center for Infectious Disease"/>
            <person name="Cerqueira G."/>
            <person name="Feldgarden M."/>
            <person name="Courvalin P."/>
            <person name="Perichon B."/>
            <person name="Grillot-Courvalin C."/>
            <person name="Clermont D."/>
            <person name="Rocha E."/>
            <person name="Yoon E.-J."/>
            <person name="Nemec A."/>
            <person name="Walker B."/>
            <person name="Young S.K."/>
            <person name="Zeng Q."/>
            <person name="Gargeya S."/>
            <person name="Fitzgerald M."/>
            <person name="Haas B."/>
            <person name="Abouelleil A."/>
            <person name="Alvarado L."/>
            <person name="Arachchi H.M."/>
            <person name="Berlin A.M."/>
            <person name="Chapman S.B."/>
            <person name="Dewar J."/>
            <person name="Goldberg J."/>
            <person name="Griggs A."/>
            <person name="Gujja S."/>
            <person name="Hansen M."/>
            <person name="Howarth C."/>
            <person name="Imamovic A."/>
            <person name="Larimer J."/>
            <person name="McCowan C."/>
            <person name="Murphy C."/>
            <person name="Neiman D."/>
            <person name="Pearson M."/>
            <person name="Priest M."/>
            <person name="Roberts A."/>
            <person name="Saif S."/>
            <person name="Shea T."/>
            <person name="Sisk P."/>
            <person name="Sykes S."/>
            <person name="Wortman J."/>
            <person name="Nusbaum C."/>
            <person name="Birren B."/>
        </authorList>
    </citation>
    <scope>NUCLEOTIDE SEQUENCE [LARGE SCALE GENOMIC DNA]</scope>
    <source>
        <strain evidence="3">ATCC 31012 / DSM 23050 / BCRC 14357 / CCUG 45561 / CIP 110063 / KCTC 2702 / LMG 19082 / RAG-1</strain>
    </source>
</reference>
<keyword evidence="1" id="KW-0732">Signal</keyword>
<organism evidence="2 3">
    <name type="scientific">Acinetobacter venetianus (strain ATCC 31012 / DSM 23050 / BCRC 14357 / CCUG 45561 / CIP 110063 / KCTC 2702 / LMG 19082 / RAG-1)</name>
    <dbReference type="NCBI Taxonomy" id="1191460"/>
    <lineage>
        <taxon>Bacteria</taxon>
        <taxon>Pseudomonadati</taxon>
        <taxon>Pseudomonadota</taxon>
        <taxon>Gammaproteobacteria</taxon>
        <taxon>Moraxellales</taxon>
        <taxon>Moraxellaceae</taxon>
        <taxon>Acinetobacter</taxon>
    </lineage>
</organism>
<evidence type="ECO:0008006" key="4">
    <source>
        <dbReference type="Google" id="ProtNLM"/>
    </source>
</evidence>
<accession>N9A1T7</accession>
<dbReference type="eggNOG" id="ENOG503430F">
    <property type="taxonomic scope" value="Bacteria"/>
</dbReference>
<feature type="signal peptide" evidence="1">
    <location>
        <begin position="1"/>
        <end position="19"/>
    </location>
</feature>
<name>N9A1T7_ACIVR</name>
<dbReference type="Proteomes" id="UP000018445">
    <property type="component" value="Unassembled WGS sequence"/>
</dbReference>
<proteinExistence type="predicted"/>
<dbReference type="GeneID" id="68701612"/>
<dbReference type="PROSITE" id="PS51257">
    <property type="entry name" value="PROKAR_LIPOPROTEIN"/>
    <property type="match status" value="1"/>
</dbReference>
<dbReference type="RefSeq" id="WP_004877675.1">
    <property type="nucleotide sequence ID" value="NZ_AKIQ01000044.1"/>
</dbReference>
<evidence type="ECO:0000313" key="3">
    <source>
        <dbReference type="Proteomes" id="UP000018445"/>
    </source>
</evidence>
<dbReference type="AlphaFoldDB" id="N9A1T7"/>
<sequence length="177" mass="20346">MKGFFLVLNITLSINLAFACAPHSPNDVFIARLQSVQQLSSSNHKQLTFQHPHFIFQSLLTKIFSSKPKQWHSDFSIKTIKSNDLVIGLAYPPDKTTPQNYQISSLALLHCDKNIITIDHPISPFSAWNRKTQRCNNQSIPMKLLDVFLEHDQTYYLKKLHQKYPTCDALFSAFPKL</sequence>
<protein>
    <recommendedName>
        <fullName evidence="4">Lipoprotein</fullName>
    </recommendedName>
</protein>
<comment type="caution">
    <text evidence="2">The sequence shown here is derived from an EMBL/GenBank/DDBJ whole genome shotgun (WGS) entry which is preliminary data.</text>
</comment>
<evidence type="ECO:0000256" key="1">
    <source>
        <dbReference type="SAM" id="SignalP"/>
    </source>
</evidence>
<gene>
    <name evidence="2" type="ORF">F959_00755</name>
</gene>
<dbReference type="OrthoDB" id="6688155at2"/>
<feature type="chain" id="PRO_5004139157" description="Lipoprotein" evidence="1">
    <location>
        <begin position="20"/>
        <end position="177"/>
    </location>
</feature>
<dbReference type="HOGENOM" id="CLU_127474_0_0_6"/>
<evidence type="ECO:0000313" key="2">
    <source>
        <dbReference type="EMBL" id="ENV37998.1"/>
    </source>
</evidence>
<keyword evidence="3" id="KW-1185">Reference proteome</keyword>
<dbReference type="EMBL" id="APPO01000008">
    <property type="protein sequence ID" value="ENV37998.1"/>
    <property type="molecule type" value="Genomic_DNA"/>
</dbReference>